<evidence type="ECO:0000313" key="1">
    <source>
        <dbReference type="EMBL" id="GGO49556.1"/>
    </source>
</evidence>
<dbReference type="Proteomes" id="UP000642509">
    <property type="component" value="Unassembled WGS sequence"/>
</dbReference>
<protein>
    <recommendedName>
        <fullName evidence="3">DUF4935 domain-containing protein</fullName>
    </recommendedName>
</protein>
<comment type="caution">
    <text evidence="1">The sequence shown here is derived from an EMBL/GenBank/DDBJ whole genome shotgun (WGS) entry which is preliminary data.</text>
</comment>
<gene>
    <name evidence="1" type="ORF">GCM10010977_31710</name>
</gene>
<dbReference type="EMBL" id="BMLQ01000012">
    <property type="protein sequence ID" value="GGO49556.1"/>
    <property type="molecule type" value="Genomic_DNA"/>
</dbReference>
<sequence>MPQIRAIVFDSNVFGKDALPNAKTISQWAAACSRHGAELWMSEIVVYELAQHAADKREKFIKSYETHRREVEKWGIQIRDQISTISVDEVYSAIEKSGAIIVPLEDGDAREALLDQVLVRAAGQRKSGVKTGAADSAWIRSVVSYNDDEPDGLIVVTGDSHALKQTCASLRVDVPQHAKNLGELQHLLDESEVASEHLFSLFATWVQDQFVNSVQGRYTDTIGEDVEMLADFGDPNWWDLPGLPDDGYETWEKQSVSVGSVESAEIIGDVEYDRWSGSLYAEIEVEFNVEEQLARQDSSGHELKYAVRSFPLRARGAVRASLDGEVIDFDGRLEDVKLLTVDYDQIDWQSI</sequence>
<proteinExistence type="predicted"/>
<reference evidence="2" key="1">
    <citation type="journal article" date="2019" name="Int. J. Syst. Evol. Microbiol.">
        <title>The Global Catalogue of Microorganisms (GCM) 10K type strain sequencing project: providing services to taxonomists for standard genome sequencing and annotation.</title>
        <authorList>
            <consortium name="The Broad Institute Genomics Platform"/>
            <consortium name="The Broad Institute Genome Sequencing Center for Infectious Disease"/>
            <person name="Wu L."/>
            <person name="Ma J."/>
        </authorList>
    </citation>
    <scope>NUCLEOTIDE SEQUENCE [LARGE SCALE GENOMIC DNA]</scope>
    <source>
        <strain evidence="2">CGMCC 1.7064</strain>
    </source>
</reference>
<accession>A0ABQ2MCL4</accession>
<dbReference type="RefSeq" id="WP_188807126.1">
    <property type="nucleotide sequence ID" value="NZ_BAAAOU010000017.1"/>
</dbReference>
<evidence type="ECO:0000313" key="2">
    <source>
        <dbReference type="Proteomes" id="UP000642509"/>
    </source>
</evidence>
<organism evidence="1 2">
    <name type="scientific">Citricoccus zhacaiensis</name>
    <dbReference type="NCBI Taxonomy" id="489142"/>
    <lineage>
        <taxon>Bacteria</taxon>
        <taxon>Bacillati</taxon>
        <taxon>Actinomycetota</taxon>
        <taxon>Actinomycetes</taxon>
        <taxon>Micrococcales</taxon>
        <taxon>Micrococcaceae</taxon>
        <taxon>Citricoccus</taxon>
    </lineage>
</organism>
<keyword evidence="2" id="KW-1185">Reference proteome</keyword>
<name>A0ABQ2MCL4_9MICC</name>
<evidence type="ECO:0008006" key="3">
    <source>
        <dbReference type="Google" id="ProtNLM"/>
    </source>
</evidence>